<dbReference type="InterPro" id="IPR006222">
    <property type="entry name" value="GCVT_N"/>
</dbReference>
<dbReference type="EMBL" id="JAZDUA010000441">
    <property type="protein sequence ID" value="KAK7792605.1"/>
    <property type="molecule type" value="Genomic_DNA"/>
</dbReference>
<dbReference type="Pfam" id="PF01571">
    <property type="entry name" value="GCV_T"/>
    <property type="match status" value="1"/>
</dbReference>
<dbReference type="SUPFAM" id="SSF103025">
    <property type="entry name" value="Folate-binding domain"/>
    <property type="match status" value="1"/>
</dbReference>
<dbReference type="Proteomes" id="UP001378592">
    <property type="component" value="Unassembled WGS sequence"/>
</dbReference>
<evidence type="ECO:0000259" key="2">
    <source>
        <dbReference type="Pfam" id="PF01266"/>
    </source>
</evidence>
<dbReference type="Gene3D" id="2.40.30.110">
    <property type="entry name" value="Aminomethyltransferase beta-barrel domains"/>
    <property type="match status" value="1"/>
</dbReference>
<evidence type="ECO:0000256" key="1">
    <source>
        <dbReference type="ARBA" id="ARBA00008609"/>
    </source>
</evidence>
<reference evidence="6 7" key="1">
    <citation type="submission" date="2024-03" db="EMBL/GenBank/DDBJ databases">
        <title>The genome assembly and annotation of the cricket Gryllus longicercus Weissman &amp; Gray.</title>
        <authorList>
            <person name="Szrajer S."/>
            <person name="Gray D."/>
            <person name="Ylla G."/>
        </authorList>
    </citation>
    <scope>NUCLEOTIDE SEQUENCE [LARGE SCALE GENOMIC DNA]</scope>
    <source>
        <strain evidence="6">DAG 2021-001</strain>
        <tissue evidence="6">Whole body minus gut</tissue>
    </source>
</reference>
<comment type="caution">
    <text evidence="6">The sequence shown here is derived from an EMBL/GenBank/DDBJ whole genome shotgun (WGS) entry which is preliminary data.</text>
</comment>
<organism evidence="6 7">
    <name type="scientific">Gryllus longicercus</name>
    <dbReference type="NCBI Taxonomy" id="2509291"/>
    <lineage>
        <taxon>Eukaryota</taxon>
        <taxon>Metazoa</taxon>
        <taxon>Ecdysozoa</taxon>
        <taxon>Arthropoda</taxon>
        <taxon>Hexapoda</taxon>
        <taxon>Insecta</taxon>
        <taxon>Pterygota</taxon>
        <taxon>Neoptera</taxon>
        <taxon>Polyneoptera</taxon>
        <taxon>Orthoptera</taxon>
        <taxon>Ensifera</taxon>
        <taxon>Gryllidea</taxon>
        <taxon>Grylloidea</taxon>
        <taxon>Gryllidae</taxon>
        <taxon>Gryllinae</taxon>
        <taxon>Gryllus</taxon>
    </lineage>
</organism>
<evidence type="ECO:0000259" key="3">
    <source>
        <dbReference type="Pfam" id="PF01571"/>
    </source>
</evidence>
<dbReference type="InterPro" id="IPR028896">
    <property type="entry name" value="GcvT/YgfZ/DmdA"/>
</dbReference>
<dbReference type="Gene3D" id="3.50.50.60">
    <property type="entry name" value="FAD/NAD(P)-binding domain"/>
    <property type="match status" value="1"/>
</dbReference>
<dbReference type="PANTHER" id="PTHR43757">
    <property type="entry name" value="AMINOMETHYLTRANSFERASE"/>
    <property type="match status" value="1"/>
</dbReference>
<feature type="domain" description="Aminomethyltransferase C-terminal" evidence="4">
    <location>
        <begin position="756"/>
        <end position="830"/>
    </location>
</feature>
<name>A0AAN9VAC7_9ORTH</name>
<dbReference type="Pfam" id="PF01266">
    <property type="entry name" value="DAO"/>
    <property type="match status" value="1"/>
</dbReference>
<gene>
    <name evidence="6" type="ORF">R5R35_005321</name>
</gene>
<keyword evidence="7" id="KW-1185">Reference proteome</keyword>
<dbReference type="Pfam" id="PF08669">
    <property type="entry name" value="GCV_T_C"/>
    <property type="match status" value="1"/>
</dbReference>
<evidence type="ECO:0000259" key="4">
    <source>
        <dbReference type="Pfam" id="PF08669"/>
    </source>
</evidence>
<dbReference type="InterPro" id="IPR013977">
    <property type="entry name" value="GcvT_C"/>
</dbReference>
<feature type="domain" description="GCVT N-terminal" evidence="3">
    <location>
        <begin position="457"/>
        <end position="737"/>
    </location>
</feature>
<accession>A0AAN9VAC7</accession>
<feature type="domain" description="FAD dependent oxidoreductase" evidence="2">
    <location>
        <begin position="33"/>
        <end position="396"/>
    </location>
</feature>
<dbReference type="SUPFAM" id="SSF54373">
    <property type="entry name" value="FAD-linked reductases, C-terminal domain"/>
    <property type="match status" value="1"/>
</dbReference>
<sequence>MRGLHRIGAGLRSASSTFEISQVPKSLPNLAETVIIGGGAIGCSIAYHLAKLGQKGVVLLEKTELTAGSTWHAAGLTALYHPTPNMKQLHYYSINLYTQLENETGQNVGFHQPGSIRLATSPVRMDEFRYQMSRQLHKDAPQMIISPDTIKSLCPILNMDGILGGLYNPNDGHIDPYSLTQALAIGARKYGASIYQKCSVSNIQRNSEGLWEVQINSEHVLKAKNVVNAAGFWAREVGHLAGLDLPLVPVEHQYLVTTPIDVVNNLEREIPVLRHLDGSFYLRQERENCLLVGPYESQESMKLCEDWATKGVPPGFGKELFPSDLDRLNPHLKIAMELVPCFASANVKTVVCGPITYTPDLLPMAGPSQEIGMWLAVGFGYGIIHAGGIGRYLAEWILKKEPPYELIELDPCRYGSWTTMPYTFAKARESYGMNNAVPYPHEERTAGRPTLRRSGIFDVLLEKKGQMSFHSGWEQPSWFAKKEEAPFYQPSFKRTNWHSAVQREWQTVRNHVGIIDLSPFGKLYVKGPDSTKFLDFITANHVPKAENEETYRICISHCLTPSGKVYAELTVTSLGNDEYFLVTGSGSELHDLRWLRQHAEENGYNVSISNVTDELGCLSIAGPKSGKLLEKLCPNLSVKNFKFFTGKKVHIDGIEVLALRLSYTGELGWEFYCNKSKIKLLYEKILDTGKEYSIDDFGTFALQVLRMEKGFRMWGADMNKDTSPIEAGLQNFIKINKGSFIGQNALEKEFQEGLTKTLVPLLVDSPDVDPKGDEAVWCAGKVIGNTTSGCFSYHYQKPLAFAYVPPFLSTAGTNLQVDLLNTKFSATVLPTFQTTSSKK</sequence>
<feature type="domain" description="FAD dependent oxidoreductase central" evidence="5">
    <location>
        <begin position="401"/>
        <end position="450"/>
    </location>
</feature>
<dbReference type="SUPFAM" id="SSF51905">
    <property type="entry name" value="FAD/NAD(P)-binding domain"/>
    <property type="match status" value="1"/>
</dbReference>
<dbReference type="InterPro" id="IPR036188">
    <property type="entry name" value="FAD/NAD-bd_sf"/>
</dbReference>
<dbReference type="InterPro" id="IPR006076">
    <property type="entry name" value="FAD-dep_OxRdtase"/>
</dbReference>
<dbReference type="Gene3D" id="3.30.9.10">
    <property type="entry name" value="D-Amino Acid Oxidase, subunit A, domain 2"/>
    <property type="match status" value="1"/>
</dbReference>
<proteinExistence type="inferred from homology"/>
<dbReference type="Gene3D" id="3.30.1360.120">
    <property type="entry name" value="Probable tRNA modification gtpase trme, domain 1"/>
    <property type="match status" value="1"/>
</dbReference>
<dbReference type="AlphaFoldDB" id="A0AAN9VAC7"/>
<comment type="similarity">
    <text evidence="1">Belongs to the GcvT family.</text>
</comment>
<evidence type="ECO:0008006" key="8">
    <source>
        <dbReference type="Google" id="ProtNLM"/>
    </source>
</evidence>
<dbReference type="Gene3D" id="3.30.70.1400">
    <property type="entry name" value="Aminomethyltransferase beta-barrel domains"/>
    <property type="match status" value="1"/>
</dbReference>
<dbReference type="SUPFAM" id="SSF101790">
    <property type="entry name" value="Aminomethyltransferase beta-barrel domain"/>
    <property type="match status" value="1"/>
</dbReference>
<dbReference type="InterPro" id="IPR032503">
    <property type="entry name" value="FAO_M"/>
</dbReference>
<dbReference type="PANTHER" id="PTHR43757:SF2">
    <property type="entry name" value="AMINOMETHYLTRANSFERASE, MITOCHONDRIAL"/>
    <property type="match status" value="1"/>
</dbReference>
<evidence type="ECO:0000259" key="5">
    <source>
        <dbReference type="Pfam" id="PF16350"/>
    </source>
</evidence>
<protein>
    <recommendedName>
        <fullName evidence="8">Dimethylglycine dehydrogenase</fullName>
    </recommendedName>
</protein>
<dbReference type="GO" id="GO:0005739">
    <property type="term" value="C:mitochondrion"/>
    <property type="evidence" value="ECO:0007669"/>
    <property type="project" value="TreeGrafter"/>
</dbReference>
<dbReference type="Pfam" id="PF16350">
    <property type="entry name" value="FAO_M"/>
    <property type="match status" value="1"/>
</dbReference>
<evidence type="ECO:0000313" key="6">
    <source>
        <dbReference type="EMBL" id="KAK7792605.1"/>
    </source>
</evidence>
<dbReference type="InterPro" id="IPR027266">
    <property type="entry name" value="TrmE/GcvT-like"/>
</dbReference>
<dbReference type="InterPro" id="IPR029043">
    <property type="entry name" value="GcvT/YgfZ_C"/>
</dbReference>
<evidence type="ECO:0000313" key="7">
    <source>
        <dbReference type="Proteomes" id="UP001378592"/>
    </source>
</evidence>